<dbReference type="OrthoDB" id="572162at2"/>
<accession>A0A2T1C1L3</accession>
<dbReference type="Proteomes" id="UP000238762">
    <property type="component" value="Unassembled WGS sequence"/>
</dbReference>
<gene>
    <name evidence="1" type="ORF">C7B64_14585</name>
</gene>
<organism evidence="1 2">
    <name type="scientific">Merismopedia glauca CCAP 1448/3</name>
    <dbReference type="NCBI Taxonomy" id="1296344"/>
    <lineage>
        <taxon>Bacteria</taxon>
        <taxon>Bacillati</taxon>
        <taxon>Cyanobacteriota</taxon>
        <taxon>Cyanophyceae</taxon>
        <taxon>Synechococcales</taxon>
        <taxon>Merismopediaceae</taxon>
        <taxon>Merismopedia</taxon>
    </lineage>
</organism>
<evidence type="ECO:0000313" key="2">
    <source>
        <dbReference type="Proteomes" id="UP000238762"/>
    </source>
</evidence>
<name>A0A2T1C1L3_9CYAN</name>
<protein>
    <recommendedName>
        <fullName evidence="3">Biotin carboxylase</fullName>
    </recommendedName>
</protein>
<reference evidence="1 2" key="1">
    <citation type="submission" date="2018-02" db="EMBL/GenBank/DDBJ databases">
        <authorList>
            <person name="Cohen D.B."/>
            <person name="Kent A.D."/>
        </authorList>
    </citation>
    <scope>NUCLEOTIDE SEQUENCE [LARGE SCALE GENOMIC DNA]</scope>
    <source>
        <strain evidence="1 2">CCAP 1448/3</strain>
    </source>
</reference>
<dbReference type="AlphaFoldDB" id="A0A2T1C1L3"/>
<dbReference type="EMBL" id="PVWJ01000071">
    <property type="protein sequence ID" value="PSB02166.1"/>
    <property type="molecule type" value="Genomic_DNA"/>
</dbReference>
<sequence>MQIKALAVFLVSITLWIGSWCFAPSALAVTQIKLYNLNYHECPQELAQGAVTSGGTTRPANCFIIDGQAQNPSPKTVYDADVYGRIYDADNNPILENRTRIGSIEELPPGTSDFQLRISVPSNMPTPLQLKQFKASAFSSSVKAKVNR</sequence>
<reference evidence="1 2" key="2">
    <citation type="submission" date="2018-03" db="EMBL/GenBank/DDBJ databases">
        <title>The ancient ancestry and fast evolution of plastids.</title>
        <authorList>
            <person name="Moore K.R."/>
            <person name="Magnabosco C."/>
            <person name="Momper L."/>
            <person name="Gold D.A."/>
            <person name="Bosak T."/>
            <person name="Fournier G.P."/>
        </authorList>
    </citation>
    <scope>NUCLEOTIDE SEQUENCE [LARGE SCALE GENOMIC DNA]</scope>
    <source>
        <strain evidence="1 2">CCAP 1448/3</strain>
    </source>
</reference>
<dbReference type="RefSeq" id="WP_106289408.1">
    <property type="nucleotide sequence ID" value="NZ_CAWNTC010000094.1"/>
</dbReference>
<keyword evidence="2" id="KW-1185">Reference proteome</keyword>
<comment type="caution">
    <text evidence="1">The sequence shown here is derived from an EMBL/GenBank/DDBJ whole genome shotgun (WGS) entry which is preliminary data.</text>
</comment>
<proteinExistence type="predicted"/>
<evidence type="ECO:0000313" key="1">
    <source>
        <dbReference type="EMBL" id="PSB02166.1"/>
    </source>
</evidence>
<evidence type="ECO:0008006" key="3">
    <source>
        <dbReference type="Google" id="ProtNLM"/>
    </source>
</evidence>